<name>A0ABP1R199_9HEXA</name>
<proteinExistence type="predicted"/>
<sequence>MEKAELRMDAEVFKLKGMIKELSNHELGGLLDSAGVGSIGFTKSVMRRGA</sequence>
<protein>
    <submittedName>
        <fullName evidence="1">Uncharacterized protein</fullName>
    </submittedName>
</protein>
<dbReference type="Proteomes" id="UP001642540">
    <property type="component" value="Unassembled WGS sequence"/>
</dbReference>
<comment type="caution">
    <text evidence="1">The sequence shown here is derived from an EMBL/GenBank/DDBJ whole genome shotgun (WGS) entry which is preliminary data.</text>
</comment>
<keyword evidence="2" id="KW-1185">Reference proteome</keyword>
<reference evidence="1 2" key="1">
    <citation type="submission" date="2024-08" db="EMBL/GenBank/DDBJ databases">
        <authorList>
            <person name="Cucini C."/>
            <person name="Frati F."/>
        </authorList>
    </citation>
    <scope>NUCLEOTIDE SEQUENCE [LARGE SCALE GENOMIC DNA]</scope>
</reference>
<evidence type="ECO:0000313" key="2">
    <source>
        <dbReference type="Proteomes" id="UP001642540"/>
    </source>
</evidence>
<organism evidence="1 2">
    <name type="scientific">Orchesella dallaii</name>
    <dbReference type="NCBI Taxonomy" id="48710"/>
    <lineage>
        <taxon>Eukaryota</taxon>
        <taxon>Metazoa</taxon>
        <taxon>Ecdysozoa</taxon>
        <taxon>Arthropoda</taxon>
        <taxon>Hexapoda</taxon>
        <taxon>Collembola</taxon>
        <taxon>Entomobryomorpha</taxon>
        <taxon>Entomobryoidea</taxon>
        <taxon>Orchesellidae</taxon>
        <taxon>Orchesellinae</taxon>
        <taxon>Orchesella</taxon>
    </lineage>
</organism>
<accession>A0ABP1R199</accession>
<gene>
    <name evidence="1" type="ORF">ODALV1_LOCUS16703</name>
</gene>
<evidence type="ECO:0000313" key="1">
    <source>
        <dbReference type="EMBL" id="CAL8115030.1"/>
    </source>
</evidence>
<dbReference type="EMBL" id="CAXLJM020000051">
    <property type="protein sequence ID" value="CAL8115030.1"/>
    <property type="molecule type" value="Genomic_DNA"/>
</dbReference>